<dbReference type="Pfam" id="PF19631">
    <property type="entry name" value="Trypco2"/>
    <property type="match status" value="1"/>
</dbReference>
<sequence length="101" mass="11124">MPLALSEVIAQLRAELAEAMRAGENEQLRFELGPVEVELTVGVEKEAKPGAKAKFWVLELGTETRFEAASTQRIKLTLDPRHTAQPGRRPMISGDEAPGER</sequence>
<feature type="domain" description="Trypsin-co-occurring" evidence="2">
    <location>
        <begin position="4"/>
        <end position="80"/>
    </location>
</feature>
<organism evidence="3 4">
    <name type="scientific">Pseudonocardia cypriaca</name>
    <dbReference type="NCBI Taxonomy" id="882449"/>
    <lineage>
        <taxon>Bacteria</taxon>
        <taxon>Bacillati</taxon>
        <taxon>Actinomycetota</taxon>
        <taxon>Actinomycetes</taxon>
        <taxon>Pseudonocardiales</taxon>
        <taxon>Pseudonocardiaceae</taxon>
        <taxon>Pseudonocardia</taxon>
    </lineage>
</organism>
<evidence type="ECO:0000313" key="3">
    <source>
        <dbReference type="EMBL" id="TQM42869.1"/>
    </source>
</evidence>
<dbReference type="AlphaFoldDB" id="A0A543G9V4"/>
<keyword evidence="4" id="KW-1185">Reference proteome</keyword>
<evidence type="ECO:0000259" key="2">
    <source>
        <dbReference type="Pfam" id="PF19631"/>
    </source>
</evidence>
<dbReference type="RefSeq" id="WP_142095679.1">
    <property type="nucleotide sequence ID" value="NZ_VFPH01000001.1"/>
</dbReference>
<evidence type="ECO:0000313" key="4">
    <source>
        <dbReference type="Proteomes" id="UP000319818"/>
    </source>
</evidence>
<proteinExistence type="predicted"/>
<gene>
    <name evidence="3" type="ORF">FB388_0205</name>
</gene>
<dbReference type="EMBL" id="VFPH01000001">
    <property type="protein sequence ID" value="TQM42869.1"/>
    <property type="molecule type" value="Genomic_DNA"/>
</dbReference>
<accession>A0A543G9V4</accession>
<comment type="caution">
    <text evidence="3">The sequence shown here is derived from an EMBL/GenBank/DDBJ whole genome shotgun (WGS) entry which is preliminary data.</text>
</comment>
<name>A0A543G9V4_9PSEU</name>
<dbReference type="OrthoDB" id="4566193at2"/>
<protein>
    <recommendedName>
        <fullName evidence="2">Trypsin-co-occurring domain-containing protein</fullName>
    </recommendedName>
</protein>
<dbReference type="Proteomes" id="UP000319818">
    <property type="component" value="Unassembled WGS sequence"/>
</dbReference>
<reference evidence="3 4" key="1">
    <citation type="submission" date="2019-06" db="EMBL/GenBank/DDBJ databases">
        <title>Sequencing the genomes of 1000 actinobacteria strains.</title>
        <authorList>
            <person name="Klenk H.-P."/>
        </authorList>
    </citation>
    <scope>NUCLEOTIDE SEQUENCE [LARGE SCALE GENOMIC DNA]</scope>
    <source>
        <strain evidence="3 4">DSM 45511</strain>
    </source>
</reference>
<dbReference type="InterPro" id="IPR045608">
    <property type="entry name" value="Trypco2"/>
</dbReference>
<feature type="region of interest" description="Disordered" evidence="1">
    <location>
        <begin position="80"/>
        <end position="101"/>
    </location>
</feature>
<evidence type="ECO:0000256" key="1">
    <source>
        <dbReference type="SAM" id="MobiDB-lite"/>
    </source>
</evidence>